<dbReference type="EMBL" id="VSSQ01004213">
    <property type="protein sequence ID" value="MPM24220.1"/>
    <property type="molecule type" value="Genomic_DNA"/>
</dbReference>
<dbReference type="InterPro" id="IPR052198">
    <property type="entry name" value="IorB_Oxidoreductase"/>
</dbReference>
<evidence type="ECO:0000313" key="3">
    <source>
        <dbReference type="EMBL" id="MPM24220.1"/>
    </source>
</evidence>
<name>A0A644Y6Z2_9ZZZZ</name>
<dbReference type="Pfam" id="PF01558">
    <property type="entry name" value="POR"/>
    <property type="match status" value="1"/>
</dbReference>
<organism evidence="3">
    <name type="scientific">bioreactor metagenome</name>
    <dbReference type="NCBI Taxonomy" id="1076179"/>
    <lineage>
        <taxon>unclassified sequences</taxon>
        <taxon>metagenomes</taxon>
        <taxon>ecological metagenomes</taxon>
    </lineage>
</organism>
<dbReference type="NCBIfam" id="NF005325">
    <property type="entry name" value="PRK06853.1-5"/>
    <property type="match status" value="1"/>
</dbReference>
<accession>A0A644Y6Z2</accession>
<protein>
    <recommendedName>
        <fullName evidence="2">Pyruvate/ketoisovalerate oxidoreductase catalytic domain-containing protein</fullName>
    </recommendedName>
</protein>
<comment type="caution">
    <text evidence="3">The sequence shown here is derived from an EMBL/GenBank/DDBJ whole genome shotgun (WGS) entry which is preliminary data.</text>
</comment>
<dbReference type="SUPFAM" id="SSF53323">
    <property type="entry name" value="Pyruvate-ferredoxin oxidoreductase, PFOR, domain III"/>
    <property type="match status" value="1"/>
</dbReference>
<dbReference type="PANTHER" id="PTHR43854:SF1">
    <property type="entry name" value="INDOLEPYRUVATE OXIDOREDUCTASE SUBUNIT IORB"/>
    <property type="match status" value="1"/>
</dbReference>
<evidence type="ECO:0000259" key="2">
    <source>
        <dbReference type="Pfam" id="PF01558"/>
    </source>
</evidence>
<dbReference type="Gene3D" id="3.40.920.10">
    <property type="entry name" value="Pyruvate-ferredoxin oxidoreductase, PFOR, domain III"/>
    <property type="match status" value="1"/>
</dbReference>
<dbReference type="GO" id="GO:0016903">
    <property type="term" value="F:oxidoreductase activity, acting on the aldehyde or oxo group of donors"/>
    <property type="evidence" value="ECO:0007669"/>
    <property type="project" value="InterPro"/>
</dbReference>
<keyword evidence="1" id="KW-0560">Oxidoreductase</keyword>
<feature type="domain" description="Pyruvate/ketoisovalerate oxidoreductase catalytic" evidence="2">
    <location>
        <begin position="11"/>
        <end position="189"/>
    </location>
</feature>
<dbReference type="AlphaFoldDB" id="A0A644Y6Z2"/>
<sequence length="192" mass="21228">MKKNIILVGVGGQGTILAAKVLSQVALNMKMDVKMSEIHGMAQRGGSVVTQIKIDEKVYSPLIEIGEADDIISFEKLEAQRYMPLLKLNGSVVYNDQEISPMPVVTGKAKYPTDIEQTLLQITPNVRKIPALKLASELGNIRVMNILLLGTVAATWTETPIEVWLDALRTVIPPKHLELNLHAFHIGYQYKA</sequence>
<dbReference type="InterPro" id="IPR019752">
    <property type="entry name" value="Pyrv/ketoisovalerate_OxRed_cat"/>
</dbReference>
<dbReference type="PANTHER" id="PTHR43854">
    <property type="entry name" value="INDOLEPYRUVATE OXIDOREDUCTASE SUBUNIT IORB"/>
    <property type="match status" value="1"/>
</dbReference>
<gene>
    <name evidence="3" type="ORF">SDC9_70701</name>
</gene>
<dbReference type="InterPro" id="IPR002869">
    <property type="entry name" value="Pyrv_flavodox_OxRed_cen"/>
</dbReference>
<reference evidence="3" key="1">
    <citation type="submission" date="2019-08" db="EMBL/GenBank/DDBJ databases">
        <authorList>
            <person name="Kucharzyk K."/>
            <person name="Murdoch R.W."/>
            <person name="Higgins S."/>
            <person name="Loffler F."/>
        </authorList>
    </citation>
    <scope>NUCLEOTIDE SEQUENCE</scope>
</reference>
<proteinExistence type="predicted"/>
<evidence type="ECO:0000256" key="1">
    <source>
        <dbReference type="ARBA" id="ARBA00023002"/>
    </source>
</evidence>